<dbReference type="Gene3D" id="2.40.33.20">
    <property type="entry name" value="PK beta-barrel domain-like"/>
    <property type="match status" value="1"/>
</dbReference>
<organism evidence="2 3">
    <name type="scientific">Domibacillus aminovorans</name>
    <dbReference type="NCBI Taxonomy" id="29332"/>
    <lineage>
        <taxon>Bacteria</taxon>
        <taxon>Bacillati</taxon>
        <taxon>Bacillota</taxon>
        <taxon>Bacilli</taxon>
        <taxon>Bacillales</taxon>
        <taxon>Bacillaceae</taxon>
        <taxon>Domibacillus</taxon>
    </lineage>
</organism>
<dbReference type="GO" id="GO:0030151">
    <property type="term" value="F:molybdenum ion binding"/>
    <property type="evidence" value="ECO:0007669"/>
    <property type="project" value="InterPro"/>
</dbReference>
<dbReference type="Pfam" id="PF03473">
    <property type="entry name" value="MOSC"/>
    <property type="match status" value="1"/>
</dbReference>
<protein>
    <submittedName>
        <fullName evidence="2">Sulfurase</fullName>
    </submittedName>
</protein>
<sequence>MQNPKVVSVWRYPVKSMMGEEMNACNVTLNGLLGDRAYALMDMSTGKLANAKNPRKWPNIFDYRASFVEPPTDSNSISDIRITFPDGSMGISTEENLNDRLSENLNRPVHLVTPTSNEVQFEEYIPDMEELNNRNSVISCASPQGTFFDAAMVHLLTTSTIDHMRKLNPESRIEARRFRPNLVVDVPDGEGFIENEWVGKTLRIGKEVRLQIEQPTVRCVMTTLPQGDLPKDTSVLRTAIKQNNGGIGVYAKVIQGGHIQRGDTIEFE</sequence>
<evidence type="ECO:0000313" key="3">
    <source>
        <dbReference type="Proteomes" id="UP000077271"/>
    </source>
</evidence>
<gene>
    <name evidence="2" type="ORF">AWH48_10240</name>
</gene>
<evidence type="ECO:0000313" key="2">
    <source>
        <dbReference type="EMBL" id="OAH53655.1"/>
    </source>
</evidence>
<accession>A0A177KL74</accession>
<dbReference type="OrthoDB" id="581532at2"/>
<reference evidence="2 3" key="1">
    <citation type="submission" date="2016-01" db="EMBL/GenBank/DDBJ databases">
        <title>Investigation of taxonomic status of Bacillus aminovorans.</title>
        <authorList>
            <person name="Verma A."/>
            <person name="Pal Y."/>
            <person name="Krishnamurthi S."/>
        </authorList>
    </citation>
    <scope>NUCLEOTIDE SEQUENCE [LARGE SCALE GENOMIC DNA]</scope>
    <source>
        <strain evidence="2 3">DSM 4337</strain>
    </source>
</reference>
<dbReference type="RefSeq" id="WP_018392232.1">
    <property type="nucleotide sequence ID" value="NZ_LQWZ01000035.1"/>
</dbReference>
<dbReference type="Pfam" id="PF03476">
    <property type="entry name" value="MOSC_N"/>
    <property type="match status" value="1"/>
</dbReference>
<dbReference type="GO" id="GO:0003824">
    <property type="term" value="F:catalytic activity"/>
    <property type="evidence" value="ECO:0007669"/>
    <property type="project" value="InterPro"/>
</dbReference>
<evidence type="ECO:0000259" key="1">
    <source>
        <dbReference type="PROSITE" id="PS51340"/>
    </source>
</evidence>
<comment type="caution">
    <text evidence="2">The sequence shown here is derived from an EMBL/GenBank/DDBJ whole genome shotgun (WGS) entry which is preliminary data.</text>
</comment>
<dbReference type="Proteomes" id="UP000077271">
    <property type="component" value="Unassembled WGS sequence"/>
</dbReference>
<dbReference type="InterPro" id="IPR011037">
    <property type="entry name" value="Pyrv_Knase-like_insert_dom_sf"/>
</dbReference>
<name>A0A177KL74_9BACI</name>
<dbReference type="AlphaFoldDB" id="A0A177KL74"/>
<proteinExistence type="predicted"/>
<dbReference type="InterPro" id="IPR005303">
    <property type="entry name" value="MOCOS_middle"/>
</dbReference>
<dbReference type="PROSITE" id="PS51340">
    <property type="entry name" value="MOSC"/>
    <property type="match status" value="1"/>
</dbReference>
<dbReference type="GO" id="GO:0030170">
    <property type="term" value="F:pyridoxal phosphate binding"/>
    <property type="evidence" value="ECO:0007669"/>
    <property type="project" value="InterPro"/>
</dbReference>
<dbReference type="EMBL" id="LQWZ01000035">
    <property type="protein sequence ID" value="OAH53655.1"/>
    <property type="molecule type" value="Genomic_DNA"/>
</dbReference>
<dbReference type="SUPFAM" id="SSF50800">
    <property type="entry name" value="PK beta-barrel domain-like"/>
    <property type="match status" value="1"/>
</dbReference>
<dbReference type="InterPro" id="IPR005302">
    <property type="entry name" value="MoCF_Sase_C"/>
</dbReference>
<feature type="domain" description="MOSC" evidence="1">
    <location>
        <begin position="113"/>
        <end position="268"/>
    </location>
</feature>